<comment type="cofactor">
    <cofactor evidence="14">
        <name>Zn(2+)</name>
        <dbReference type="ChEBI" id="CHEBI:29105"/>
    </cofactor>
    <text evidence="14">Binds 2 Zn(2+) ions per subunit.</text>
</comment>
<feature type="binding site" evidence="14">
    <location>
        <position position="209"/>
    </location>
    <ligand>
        <name>Ca(2+)</name>
        <dbReference type="ChEBI" id="CHEBI:29108"/>
        <label>3</label>
    </ligand>
</feature>
<dbReference type="InterPro" id="IPR024079">
    <property type="entry name" value="MetalloPept_cat_dom_sf"/>
</dbReference>
<dbReference type="InterPro" id="IPR036365">
    <property type="entry name" value="PGBD-like_sf"/>
</dbReference>
<reference evidence="17" key="2">
    <citation type="submission" date="2025-09" db="UniProtKB">
        <authorList>
            <consortium name="Ensembl"/>
        </authorList>
    </citation>
    <scope>IDENTIFICATION</scope>
</reference>
<dbReference type="STRING" id="56723.ENSLBEP00000020395"/>
<dbReference type="SMART" id="SM00120">
    <property type="entry name" value="HX"/>
    <property type="match status" value="4"/>
</dbReference>
<keyword evidence="4" id="KW-0732">Signal</keyword>
<keyword evidence="2" id="KW-0645">Protease</keyword>
<dbReference type="InterPro" id="IPR033739">
    <property type="entry name" value="M10A_MMP"/>
</dbReference>
<keyword evidence="9" id="KW-0482">Metalloprotease</keyword>
<dbReference type="Pfam" id="PF00413">
    <property type="entry name" value="Peptidase_M10"/>
    <property type="match status" value="1"/>
</dbReference>
<keyword evidence="8 14" id="KW-0106">Calcium</keyword>
<feature type="binding site" evidence="14">
    <location>
        <position position="322"/>
    </location>
    <ligand>
        <name>Ca(2+)</name>
        <dbReference type="ChEBI" id="CHEBI:29108"/>
        <label>4</label>
    </ligand>
</feature>
<dbReference type="InterPro" id="IPR018487">
    <property type="entry name" value="Hemopexin-like_repeat"/>
</dbReference>
<feature type="binding site" evidence="14">
    <location>
        <position position="229"/>
    </location>
    <ligand>
        <name>Ca(2+)</name>
        <dbReference type="ChEBI" id="CHEBI:29108"/>
        <label>3</label>
    </ligand>
</feature>
<dbReference type="GO" id="GO:0030198">
    <property type="term" value="P:extracellular matrix organization"/>
    <property type="evidence" value="ECO:0007669"/>
    <property type="project" value="TreeGrafter"/>
</dbReference>
<feature type="binding site" evidence="14">
    <location>
        <position position="192"/>
    </location>
    <ligand>
        <name>Ca(2+)</name>
        <dbReference type="ChEBI" id="CHEBI:29108"/>
        <label>2</label>
    </ligand>
</feature>
<feature type="binding site" evidence="14">
    <location>
        <position position="268"/>
    </location>
    <ligand>
        <name>Zn(2+)</name>
        <dbReference type="ChEBI" id="CHEBI:29105"/>
        <label>2</label>
        <note>catalytic</note>
    </ligand>
</feature>
<dbReference type="InParanoid" id="A0A3Q3MJG7"/>
<evidence type="ECO:0000256" key="7">
    <source>
        <dbReference type="ARBA" id="ARBA00022833"/>
    </source>
</evidence>
<feature type="binding site" evidence="14">
    <location>
        <position position="217"/>
    </location>
    <ligand>
        <name>Zn(2+)</name>
        <dbReference type="ChEBI" id="CHEBI:29105"/>
        <label>1</label>
    </ligand>
</feature>
<feature type="binding site" evidence="14">
    <location>
        <position position="458"/>
    </location>
    <ligand>
        <name>Ca(2+)</name>
        <dbReference type="ChEBI" id="CHEBI:29108"/>
        <label>4</label>
    </ligand>
</feature>
<protein>
    <submittedName>
        <fullName evidence="17">Matrix metallopeptidase 19</fullName>
    </submittedName>
</protein>
<dbReference type="Proteomes" id="UP000261660">
    <property type="component" value="Unplaced"/>
</dbReference>
<evidence type="ECO:0000256" key="14">
    <source>
        <dbReference type="PIRSR" id="PIRSR621190-2"/>
    </source>
</evidence>
<dbReference type="Pfam" id="PF00045">
    <property type="entry name" value="Hemopexin"/>
    <property type="match status" value="2"/>
</dbReference>
<dbReference type="SUPFAM" id="SSF50923">
    <property type="entry name" value="Hemopexin-like domain"/>
    <property type="match status" value="1"/>
</dbReference>
<dbReference type="PROSITE" id="PS00024">
    <property type="entry name" value="HEMOPEXIN"/>
    <property type="match status" value="1"/>
</dbReference>
<evidence type="ECO:0000256" key="13">
    <source>
        <dbReference type="PIRSR" id="PIRSR001191-2"/>
    </source>
</evidence>
<evidence type="ECO:0000256" key="4">
    <source>
        <dbReference type="ARBA" id="ARBA00022729"/>
    </source>
</evidence>
<dbReference type="InterPro" id="IPR002477">
    <property type="entry name" value="Peptidoglycan-bd-like"/>
</dbReference>
<evidence type="ECO:0000256" key="3">
    <source>
        <dbReference type="ARBA" id="ARBA00022723"/>
    </source>
</evidence>
<comment type="similarity">
    <text evidence="1">Belongs to the peptidase M10A family.</text>
</comment>
<dbReference type="InterPro" id="IPR036375">
    <property type="entry name" value="Hemopexin-like_dom_sf"/>
</dbReference>
<dbReference type="GO" id="GO:0006508">
    <property type="term" value="P:proteolysis"/>
    <property type="evidence" value="ECO:0007669"/>
    <property type="project" value="UniProtKB-KW"/>
</dbReference>
<evidence type="ECO:0000256" key="8">
    <source>
        <dbReference type="ARBA" id="ARBA00022837"/>
    </source>
</evidence>
<dbReference type="CDD" id="cd04278">
    <property type="entry name" value="ZnMc_MMP"/>
    <property type="match status" value="1"/>
</dbReference>
<evidence type="ECO:0000259" key="16">
    <source>
        <dbReference type="SMART" id="SM00235"/>
    </source>
</evidence>
<dbReference type="GO" id="GO:0031012">
    <property type="term" value="C:extracellular matrix"/>
    <property type="evidence" value="ECO:0007669"/>
    <property type="project" value="InterPro"/>
</dbReference>
<feature type="binding site" evidence="13">
    <location>
        <position position="254"/>
    </location>
    <ligand>
        <name>Zn(2+)</name>
        <dbReference type="ChEBI" id="CHEBI:29105"/>
        <label>2</label>
        <note>catalytic</note>
    </ligand>
</feature>
<dbReference type="PRINTS" id="PR00138">
    <property type="entry name" value="MATRIXIN"/>
</dbReference>
<dbReference type="InterPro" id="IPR001818">
    <property type="entry name" value="Pept_M10_metallopeptidase"/>
</dbReference>
<dbReference type="FunFam" id="3.40.390.10:FF:000091">
    <property type="entry name" value="Matrix metalloproteinase-16-like Protein"/>
    <property type="match status" value="1"/>
</dbReference>
<evidence type="ECO:0000256" key="6">
    <source>
        <dbReference type="ARBA" id="ARBA00022801"/>
    </source>
</evidence>
<dbReference type="GeneTree" id="ENSGT00940000158593"/>
<evidence type="ECO:0000256" key="2">
    <source>
        <dbReference type="ARBA" id="ARBA00022670"/>
    </source>
</evidence>
<feature type="binding site" evidence="14">
    <location>
        <position position="411"/>
    </location>
    <ligand>
        <name>Ca(2+)</name>
        <dbReference type="ChEBI" id="CHEBI:29108"/>
        <label>5</label>
    </ligand>
</feature>
<dbReference type="Pfam" id="PF01471">
    <property type="entry name" value="PG_binding_1"/>
    <property type="match status" value="1"/>
</dbReference>
<evidence type="ECO:0000256" key="10">
    <source>
        <dbReference type="ARBA" id="ARBA00023145"/>
    </source>
</evidence>
<reference evidence="17" key="1">
    <citation type="submission" date="2025-08" db="UniProtKB">
        <authorList>
            <consortium name="Ensembl"/>
        </authorList>
    </citation>
    <scope>IDENTIFICATION</scope>
</reference>
<sequence length="525" mass="59257">MNLFAFFDVNKTTQRLFLNTSRPFCLGGGVRVLYPAVSVSNIFSSLFITFLLKVDVVVWRQFLSRYLAYLRKYGYLHIPLDSGDKNHSPEEIVEALRIFQKATNVQISGKLDSATLAMMSKPRCGLEDSFNNKSLKYRVMGYWRKKLLTYRVFNYAPDLGKGKTRLAIQSAFKYWSDVSPLRFKELQEGRADIKISFHRKDKTCPVPFDGRGQVLAHADAPESGLVHFDQDEMWTEGKTSGSNLRIVAAHEIGHSLGLGHSQYYSALMGPVYNGYRADFKLHPDDIHGIQTLYGKPEKTPPSRNPAALVPGGAPDPCKASLDAVMLGPLRKTYVFSGQYVWTVSSTGYNSPVLISALWKELPGSLNAAVHSQRTSKTYFLKGNKIWRYTNFKLDKGFPRALANIPANIDSAFYFNKNKQLIFIKGSAYWQWDEIGPTDFSSYPKPVGKLFQGLPSSTDAAFTWTNGHIYVFKGSEYWRVNQNQQAAERGYPQRTATRWMHCSGDNSERGTDVQQVVIAPNIYMGL</sequence>
<feature type="repeat" description="Hemopexin" evidence="15">
    <location>
        <begin position="454"/>
        <end position="501"/>
    </location>
</feature>
<dbReference type="FunFam" id="2.110.10.10:FF:000008">
    <property type="entry name" value="Matrix metallopeptidase 19"/>
    <property type="match status" value="1"/>
</dbReference>
<evidence type="ECO:0000256" key="5">
    <source>
        <dbReference type="ARBA" id="ARBA00022737"/>
    </source>
</evidence>
<feature type="binding site" evidence="14">
    <location>
        <position position="368"/>
    </location>
    <ligand>
        <name>Ca(2+)</name>
        <dbReference type="ChEBI" id="CHEBI:29108"/>
        <label>5</label>
    </ligand>
</feature>
<organism evidence="17 18">
    <name type="scientific">Labrus bergylta</name>
    <name type="common">ballan wrasse</name>
    <dbReference type="NCBI Taxonomy" id="56723"/>
    <lineage>
        <taxon>Eukaryota</taxon>
        <taxon>Metazoa</taxon>
        <taxon>Chordata</taxon>
        <taxon>Craniata</taxon>
        <taxon>Vertebrata</taxon>
        <taxon>Euteleostomi</taxon>
        <taxon>Actinopterygii</taxon>
        <taxon>Neopterygii</taxon>
        <taxon>Teleostei</taxon>
        <taxon>Neoteleostei</taxon>
        <taxon>Acanthomorphata</taxon>
        <taxon>Eupercaria</taxon>
        <taxon>Labriformes</taxon>
        <taxon>Labridae</taxon>
        <taxon>Labrus</taxon>
    </lineage>
</organism>
<keyword evidence="7 13" id="KW-0862">Zinc</keyword>
<dbReference type="GO" id="GO:0030574">
    <property type="term" value="P:collagen catabolic process"/>
    <property type="evidence" value="ECO:0007669"/>
    <property type="project" value="TreeGrafter"/>
</dbReference>
<evidence type="ECO:0000256" key="1">
    <source>
        <dbReference type="ARBA" id="ARBA00010370"/>
    </source>
</evidence>
<dbReference type="GO" id="GO:0004222">
    <property type="term" value="F:metalloendopeptidase activity"/>
    <property type="evidence" value="ECO:0007669"/>
    <property type="project" value="InterPro"/>
</dbReference>
<dbReference type="Ensembl" id="ENSLBET00000021508.1">
    <property type="protein sequence ID" value="ENSLBEP00000020395.1"/>
    <property type="gene ID" value="ENSLBEG00000015668.1"/>
</dbReference>
<dbReference type="AlphaFoldDB" id="A0A3Q3MJG7"/>
<comment type="cofactor">
    <cofactor evidence="14">
        <name>Ca(2+)</name>
        <dbReference type="ChEBI" id="CHEBI:29108"/>
    </cofactor>
    <text evidence="14">Can bind about 5 Ca(2+) ions per subunit.</text>
</comment>
<evidence type="ECO:0000256" key="11">
    <source>
        <dbReference type="ARBA" id="ARBA00023157"/>
    </source>
</evidence>
<dbReference type="PANTHER" id="PTHR10201">
    <property type="entry name" value="MATRIX METALLOPROTEINASE"/>
    <property type="match status" value="1"/>
</dbReference>
<feature type="binding site" evidence="13">
    <location>
        <position position="260"/>
    </location>
    <ligand>
        <name>Zn(2+)</name>
        <dbReference type="ChEBI" id="CHEBI:29105"/>
        <label>2</label>
        <note>catalytic</note>
    </ligand>
</feature>
<feature type="binding site" evidence="13">
    <location>
        <position position="250"/>
    </location>
    <ligand>
        <name>Zn(2+)</name>
        <dbReference type="ChEBI" id="CHEBI:29105"/>
        <label>2</label>
        <note>catalytic</note>
    </ligand>
</feature>
<evidence type="ECO:0000256" key="12">
    <source>
        <dbReference type="PIRSR" id="PIRSR001191-1"/>
    </source>
</evidence>
<feature type="binding site" evidence="14">
    <location>
        <position position="158"/>
    </location>
    <ligand>
        <name>Ca(2+)</name>
        <dbReference type="ChEBI" id="CHEBI:29108"/>
        <label>1</label>
    </ligand>
</feature>
<dbReference type="CDD" id="cd00094">
    <property type="entry name" value="HX"/>
    <property type="match status" value="1"/>
</dbReference>
<keyword evidence="11" id="KW-1015">Disulfide bond</keyword>
<keyword evidence="6" id="KW-0378">Hydrolase</keyword>
<dbReference type="PANTHER" id="PTHR10201:SF166">
    <property type="entry name" value="MATRIX METALLOPROTEINASE-19"/>
    <property type="match status" value="1"/>
</dbReference>
<accession>A0A3Q3MJG7</accession>
<feature type="binding site" evidence="14">
    <location>
        <position position="232"/>
    </location>
    <ligand>
        <name>Ca(2+)</name>
        <dbReference type="ChEBI" id="CHEBI:29108"/>
        <label>1</label>
    </ligand>
</feature>
<dbReference type="GO" id="GO:0005615">
    <property type="term" value="C:extracellular space"/>
    <property type="evidence" value="ECO:0007669"/>
    <property type="project" value="TreeGrafter"/>
</dbReference>
<feature type="binding site" evidence="14">
    <location>
        <position position="232"/>
    </location>
    <ligand>
        <name>Ca(2+)</name>
        <dbReference type="ChEBI" id="CHEBI:29108"/>
        <label>3</label>
    </ligand>
</feature>
<feature type="repeat" description="Hemopexin" evidence="15">
    <location>
        <begin position="362"/>
        <end position="400"/>
    </location>
</feature>
<dbReference type="SUPFAM" id="SSF47090">
    <property type="entry name" value="PGBD-like"/>
    <property type="match status" value="1"/>
</dbReference>
<dbReference type="SUPFAM" id="SSF55486">
    <property type="entry name" value="Metalloproteases ('zincins'), catalytic domain"/>
    <property type="match status" value="1"/>
</dbReference>
<keyword evidence="3 13" id="KW-0479">Metal-binding</keyword>
<dbReference type="InterPro" id="IPR021190">
    <property type="entry name" value="Pept_M10A"/>
</dbReference>
<dbReference type="PROSITE" id="PS51642">
    <property type="entry name" value="HEMOPEXIN_2"/>
    <property type="match status" value="4"/>
</dbReference>
<dbReference type="InterPro" id="IPR006026">
    <property type="entry name" value="Peptidase_Metallo"/>
</dbReference>
<feature type="repeat" description="Hemopexin" evidence="15">
    <location>
        <begin position="405"/>
        <end position="453"/>
    </location>
</feature>
<feature type="active site" evidence="12">
    <location>
        <position position="251"/>
    </location>
</feature>
<feature type="binding site" evidence="14">
    <location>
        <position position="227"/>
    </location>
    <ligand>
        <name>Zn(2+)</name>
        <dbReference type="ChEBI" id="CHEBI:29105"/>
        <label>1</label>
    </ligand>
</feature>
<evidence type="ECO:0000313" key="17">
    <source>
        <dbReference type="Ensembl" id="ENSLBEP00000020395.1"/>
    </source>
</evidence>
<keyword evidence="5" id="KW-0677">Repeat</keyword>
<feature type="repeat" description="Hemopexin" evidence="15">
    <location>
        <begin position="314"/>
        <end position="361"/>
    </location>
</feature>
<dbReference type="InterPro" id="IPR018486">
    <property type="entry name" value="Hemopexin_CS"/>
</dbReference>
<dbReference type="SMART" id="SM00235">
    <property type="entry name" value="ZnMc"/>
    <property type="match status" value="1"/>
</dbReference>
<dbReference type="PIRSF" id="PIRSF001191">
    <property type="entry name" value="Peptidase_M10A_matrix"/>
    <property type="match status" value="1"/>
</dbReference>
<proteinExistence type="inferred from homology"/>
<dbReference type="Gene3D" id="3.40.390.10">
    <property type="entry name" value="Collagenase (Catalytic Domain)"/>
    <property type="match status" value="1"/>
</dbReference>
<evidence type="ECO:0000313" key="18">
    <source>
        <dbReference type="Proteomes" id="UP000261660"/>
    </source>
</evidence>
<evidence type="ECO:0000256" key="15">
    <source>
        <dbReference type="PROSITE-ProRule" id="PRU01011"/>
    </source>
</evidence>
<keyword evidence="18" id="KW-1185">Reference proteome</keyword>
<feature type="binding site" description="in inhibited form" evidence="14">
    <location>
        <position position="124"/>
    </location>
    <ligand>
        <name>Zn(2+)</name>
        <dbReference type="ChEBI" id="CHEBI:29105"/>
        <label>2</label>
        <note>catalytic</note>
    </ligand>
</feature>
<dbReference type="Gene3D" id="2.110.10.10">
    <property type="entry name" value="Hemopexin-like domain"/>
    <property type="match status" value="2"/>
</dbReference>
<keyword evidence="10" id="KW-0865">Zymogen</keyword>
<dbReference type="InterPro" id="IPR000585">
    <property type="entry name" value="Hemopexin-like_dom"/>
</dbReference>
<feature type="domain" description="Peptidase metallopeptidase" evidence="16">
    <location>
        <begin position="139"/>
        <end position="295"/>
    </location>
</feature>
<name>A0A3Q3MJG7_9LABR</name>
<feature type="binding site" evidence="14">
    <location>
        <position position="210"/>
    </location>
    <ligand>
        <name>Ca(2+)</name>
        <dbReference type="ChEBI" id="CHEBI:29108"/>
        <label>3</label>
    </ligand>
</feature>
<dbReference type="GO" id="GO:0008270">
    <property type="term" value="F:zinc ion binding"/>
    <property type="evidence" value="ECO:0007669"/>
    <property type="project" value="InterPro"/>
</dbReference>
<evidence type="ECO:0000256" key="9">
    <source>
        <dbReference type="ARBA" id="ARBA00023049"/>
    </source>
</evidence>